<accession>A0A6C0I0N4</accession>
<feature type="transmembrane region" description="Helical" evidence="1">
    <location>
        <begin position="12"/>
        <end position="28"/>
    </location>
</feature>
<feature type="transmembrane region" description="Helical" evidence="1">
    <location>
        <begin position="182"/>
        <end position="205"/>
    </location>
</feature>
<sequence length="214" mass="25767">MCWNENVSLNTFLFSSFVLVLIIYNNYFTKYKIQELNNKWIYLFFASFITMQLIEFFIWRNINNKFYNNIFSIFAILLLLIQPIASIMIVTNIQIRNLLLLSYLLFTIPYSIYKFSTNHIHSTISEGGHLIWNFFGTHPIIGIGWLFFFLFSFVYEKKWILFIFGLLTLLIAFINYKNDNSIWSMWCWSVNSIMIYYAIYLLLYLPFLEKMSIC</sequence>
<name>A0A6C0I0N4_9ZZZZ</name>
<feature type="transmembrane region" description="Helical" evidence="1">
    <location>
        <begin position="40"/>
        <end position="59"/>
    </location>
</feature>
<keyword evidence="1" id="KW-0472">Membrane</keyword>
<dbReference type="AlphaFoldDB" id="A0A6C0I0N4"/>
<feature type="transmembrane region" description="Helical" evidence="1">
    <location>
        <begin position="130"/>
        <end position="152"/>
    </location>
</feature>
<feature type="transmembrane region" description="Helical" evidence="1">
    <location>
        <begin position="98"/>
        <end position="115"/>
    </location>
</feature>
<keyword evidence="1" id="KW-0812">Transmembrane</keyword>
<dbReference type="EMBL" id="MN740057">
    <property type="protein sequence ID" value="QHT85965.1"/>
    <property type="molecule type" value="Genomic_DNA"/>
</dbReference>
<feature type="transmembrane region" description="Helical" evidence="1">
    <location>
        <begin position="71"/>
        <end position="91"/>
    </location>
</feature>
<protein>
    <submittedName>
        <fullName evidence="2">Uncharacterized protein</fullName>
    </submittedName>
</protein>
<feature type="transmembrane region" description="Helical" evidence="1">
    <location>
        <begin position="159"/>
        <end position="176"/>
    </location>
</feature>
<evidence type="ECO:0000313" key="2">
    <source>
        <dbReference type="EMBL" id="QHT85965.1"/>
    </source>
</evidence>
<reference evidence="2" key="1">
    <citation type="journal article" date="2020" name="Nature">
        <title>Giant virus diversity and host interactions through global metagenomics.</title>
        <authorList>
            <person name="Schulz F."/>
            <person name="Roux S."/>
            <person name="Paez-Espino D."/>
            <person name="Jungbluth S."/>
            <person name="Walsh D.A."/>
            <person name="Denef V.J."/>
            <person name="McMahon K.D."/>
            <person name="Konstantinidis K.T."/>
            <person name="Eloe-Fadrosh E.A."/>
            <person name="Kyrpides N.C."/>
            <person name="Woyke T."/>
        </authorList>
    </citation>
    <scope>NUCLEOTIDE SEQUENCE</scope>
    <source>
        <strain evidence="2">GVMAG-M-3300023184-184</strain>
    </source>
</reference>
<proteinExistence type="predicted"/>
<organism evidence="2">
    <name type="scientific">viral metagenome</name>
    <dbReference type="NCBI Taxonomy" id="1070528"/>
    <lineage>
        <taxon>unclassified sequences</taxon>
        <taxon>metagenomes</taxon>
        <taxon>organismal metagenomes</taxon>
    </lineage>
</organism>
<evidence type="ECO:0000256" key="1">
    <source>
        <dbReference type="SAM" id="Phobius"/>
    </source>
</evidence>
<keyword evidence="1" id="KW-1133">Transmembrane helix</keyword>